<sequence>MSENGSIIIFQEIQKIVIQNSEFEKNTVQDGYGGCIFINSYCQFYNNIAVANGGAGQCTKVSDVVFQNCQFYDNEAVINLGGAQQFMYPNNLKIINCHYENNLAYQQGADLNMKKAENKIIIQQCTFINAKSDNTGGSIDLNQCDVEISDNYFEKNYAMEQGGAINIYQMNYGLFNSNIFKNNLAESKGGAISLRNIQKIEFYNCTFFYNKAWEAGSLYLEQVEKLFLKDTIVSNSIASDKGGAIQIIDSQSLIFENSQIINNIVELNDPFKQTKGGGIYSQSCQIFQMINCLIQNNTALMKGGGIYLVNQQNLILKQTNFVKNKVYFENIDDKDQQSESYLISQGGAIYYLLDKNLQLQKQSQGFQIVFNNLEFQQNSASSGSSLLIYQDDDLKLKIKDFKNVDISMDLVNVGLIRYLGKETQLINERLQGKILNNYGGNKQIVIKDQMVQTGYIVNERRKKKSSYEFELCLYGTVLEHGGGFSCQKCSDYGICQGGYKNNYPKKGYWRDSVDSFDYIKCESVFQPCLGKDQCKQGYKGVLCQECDYQNNYNKSLSGECQKCPNYATIIVSIIFIYIFYVSLLNYNSQNIKERINKGLIKKYMVTMWGKNLNYNNCTAAQ</sequence>
<dbReference type="OrthoDB" id="297942at2759"/>
<dbReference type="AlphaFoldDB" id="A0A0V0R6T0"/>
<dbReference type="PANTHER" id="PTHR11319">
    <property type="entry name" value="G PROTEIN-COUPLED RECEPTOR-RELATED"/>
    <property type="match status" value="1"/>
</dbReference>
<keyword evidence="1" id="KW-0472">Membrane</keyword>
<dbReference type="InterPro" id="IPR006626">
    <property type="entry name" value="PbH1"/>
</dbReference>
<reference evidence="3 4" key="1">
    <citation type="journal article" date="2015" name="Sci. Rep.">
        <title>Genome of the facultative scuticociliatosis pathogen Pseudocohnilembus persalinus provides insight into its virulence through horizontal gene transfer.</title>
        <authorList>
            <person name="Xiong J."/>
            <person name="Wang G."/>
            <person name="Cheng J."/>
            <person name="Tian M."/>
            <person name="Pan X."/>
            <person name="Warren A."/>
            <person name="Jiang C."/>
            <person name="Yuan D."/>
            <person name="Miao W."/>
        </authorList>
    </citation>
    <scope>NUCLEOTIDE SEQUENCE [LARGE SCALE GENOMIC DNA]</scope>
    <source>
        <strain evidence="3">36N120E</strain>
    </source>
</reference>
<gene>
    <name evidence="3" type="ORF">PPERSA_02924</name>
</gene>
<feature type="domain" description="Right handed beta helix" evidence="2">
    <location>
        <begin position="179"/>
        <end position="325"/>
    </location>
</feature>
<dbReference type="Proteomes" id="UP000054937">
    <property type="component" value="Unassembled WGS sequence"/>
</dbReference>
<evidence type="ECO:0000259" key="2">
    <source>
        <dbReference type="Pfam" id="PF13229"/>
    </source>
</evidence>
<dbReference type="Pfam" id="PF13229">
    <property type="entry name" value="Beta_helix"/>
    <property type="match status" value="1"/>
</dbReference>
<evidence type="ECO:0000313" key="3">
    <source>
        <dbReference type="EMBL" id="KRX10185.1"/>
    </source>
</evidence>
<dbReference type="EMBL" id="LDAU01000039">
    <property type="protein sequence ID" value="KRX10185.1"/>
    <property type="molecule type" value="Genomic_DNA"/>
</dbReference>
<organism evidence="3 4">
    <name type="scientific">Pseudocohnilembus persalinus</name>
    <name type="common">Ciliate</name>
    <dbReference type="NCBI Taxonomy" id="266149"/>
    <lineage>
        <taxon>Eukaryota</taxon>
        <taxon>Sar</taxon>
        <taxon>Alveolata</taxon>
        <taxon>Ciliophora</taxon>
        <taxon>Intramacronucleata</taxon>
        <taxon>Oligohymenophorea</taxon>
        <taxon>Scuticociliatia</taxon>
        <taxon>Philasterida</taxon>
        <taxon>Pseudocohnilembidae</taxon>
        <taxon>Pseudocohnilembus</taxon>
    </lineage>
</organism>
<dbReference type="InterPro" id="IPR011050">
    <property type="entry name" value="Pectin_lyase_fold/virulence"/>
</dbReference>
<dbReference type="GO" id="GO:0016829">
    <property type="term" value="F:lyase activity"/>
    <property type="evidence" value="ECO:0007669"/>
    <property type="project" value="UniProtKB-KW"/>
</dbReference>
<feature type="transmembrane region" description="Helical" evidence="1">
    <location>
        <begin position="566"/>
        <end position="586"/>
    </location>
</feature>
<keyword evidence="3" id="KW-0456">Lyase</keyword>
<dbReference type="OMA" id="CTFINAK"/>
<dbReference type="SUPFAM" id="SSF51126">
    <property type="entry name" value="Pectin lyase-like"/>
    <property type="match status" value="1"/>
</dbReference>
<dbReference type="InterPro" id="IPR039448">
    <property type="entry name" value="Beta_helix"/>
</dbReference>
<dbReference type="InParanoid" id="A0A0V0R6T0"/>
<keyword evidence="4" id="KW-1185">Reference proteome</keyword>
<dbReference type="PANTHER" id="PTHR11319:SF35">
    <property type="entry name" value="OUTER MEMBRANE PROTEIN PMPC-RELATED"/>
    <property type="match status" value="1"/>
</dbReference>
<accession>A0A0V0R6T0</accession>
<name>A0A0V0R6T0_PSEPJ</name>
<keyword evidence="1" id="KW-0812">Transmembrane</keyword>
<keyword evidence="1" id="KW-1133">Transmembrane helix</keyword>
<proteinExistence type="predicted"/>
<protein>
    <submittedName>
        <fullName evidence="3">Pectin lyase fold/virulence factor</fullName>
    </submittedName>
</protein>
<dbReference type="SMART" id="SM00710">
    <property type="entry name" value="PbH1"/>
    <property type="match status" value="6"/>
</dbReference>
<dbReference type="GO" id="GO:0005576">
    <property type="term" value="C:extracellular region"/>
    <property type="evidence" value="ECO:0007669"/>
    <property type="project" value="UniProtKB-SubCell"/>
</dbReference>
<comment type="caution">
    <text evidence="3">The sequence shown here is derived from an EMBL/GenBank/DDBJ whole genome shotgun (WGS) entry which is preliminary data.</text>
</comment>
<evidence type="ECO:0000313" key="4">
    <source>
        <dbReference type="Proteomes" id="UP000054937"/>
    </source>
</evidence>
<evidence type="ECO:0000256" key="1">
    <source>
        <dbReference type="SAM" id="Phobius"/>
    </source>
</evidence>